<evidence type="ECO:0000313" key="3">
    <source>
        <dbReference type="Proteomes" id="UP001634413"/>
    </source>
</evidence>
<comment type="caution">
    <text evidence="2">The sequence shown here is derived from an EMBL/GenBank/DDBJ whole genome shotgun (WGS) entry which is preliminary data.</text>
</comment>
<dbReference type="Proteomes" id="UP001634413">
    <property type="component" value="Unassembled WGS sequence"/>
</dbReference>
<protein>
    <submittedName>
        <fullName evidence="2">Uncharacterized protein</fullName>
    </submittedName>
</protein>
<evidence type="ECO:0000313" key="2">
    <source>
        <dbReference type="EMBL" id="MFN2102875.1"/>
    </source>
</evidence>
<keyword evidence="1" id="KW-1133">Transmembrane helix</keyword>
<name>A0ABW9KDV4_9FIRM</name>
<keyword evidence="1" id="KW-0812">Transmembrane</keyword>
<proteinExistence type="predicted"/>
<sequence>MRSRKLSKDTKKNIIINSICVLIVLFFVYQGFFPRYRIISYTNDFITHNLITEDNKINENGKIMDLKYMKESNHAFKYIDSYSSDELLQIYPKLLCQYDKICVTILLVSRGENDKIKEQIRDCNLYLDNKLPIRDEMRINELKRKIANSDTFFNNNKELEDEIYKRISLDPGYSTLKK</sequence>
<evidence type="ECO:0000256" key="1">
    <source>
        <dbReference type="SAM" id="Phobius"/>
    </source>
</evidence>
<dbReference type="EMBL" id="JBDLBQ010000007">
    <property type="protein sequence ID" value="MFN2102875.1"/>
    <property type="molecule type" value="Genomic_DNA"/>
</dbReference>
<accession>A0ABW9KDV4</accession>
<dbReference type="RefSeq" id="WP_412702017.1">
    <property type="nucleotide sequence ID" value="NZ_JBDLBQ010000007.1"/>
</dbReference>
<keyword evidence="3" id="KW-1185">Reference proteome</keyword>
<feature type="transmembrane region" description="Helical" evidence="1">
    <location>
        <begin position="12"/>
        <end position="32"/>
    </location>
</feature>
<organism evidence="2 3">
    <name type="scientific">Finegoldia dalianensis</name>
    <dbReference type="NCBI Taxonomy" id="3145239"/>
    <lineage>
        <taxon>Bacteria</taxon>
        <taxon>Bacillati</taxon>
        <taxon>Bacillota</taxon>
        <taxon>Tissierellia</taxon>
        <taxon>Tissierellales</taxon>
        <taxon>Peptoniphilaceae</taxon>
        <taxon>Finegoldia</taxon>
    </lineage>
</organism>
<reference evidence="2 3" key="1">
    <citation type="journal article" date="2024" name="Anaerobe">
        <title>The identification of Finegoldia dalianensis sp. nov., isolated from the pus of a patient with skin abscess and genomic analysis of the strains belonging to Finegoldia genus.</title>
        <authorList>
            <person name="Li Y."/>
            <person name="Wang Y."/>
            <person name="Xiao D."/>
            <person name="Wang J."/>
            <person name="Jin D."/>
        </authorList>
    </citation>
    <scope>NUCLEOTIDE SEQUENCE [LARGE SCALE GENOMIC DNA]</scope>
    <source>
        <strain evidence="2 3">LY240594</strain>
    </source>
</reference>
<gene>
    <name evidence="2" type="ORF">ABDJ34_08170</name>
</gene>
<keyword evidence="1" id="KW-0472">Membrane</keyword>